<dbReference type="Gene3D" id="3.90.220.20">
    <property type="entry name" value="DNA methylase specificity domains"/>
    <property type="match status" value="2"/>
</dbReference>
<keyword evidence="2" id="KW-0680">Restriction system</keyword>
<dbReference type="CDD" id="cd17259">
    <property type="entry name" value="RMtype1_S_StySKI-TRD2-CR2_like"/>
    <property type="match status" value="1"/>
</dbReference>
<evidence type="ECO:0000256" key="2">
    <source>
        <dbReference type="ARBA" id="ARBA00022747"/>
    </source>
</evidence>
<sequence length="403" mass="45879">MPKDWSWSSLGDQADLLTGFPFRSEEYSTNCSAIRLLRGDNVVQGGIRWKDAKRWPLENLKHFARFELEVGDLVIAMDRTWIEAGLKVAPIGEQDTPSLLVQRVARVRSKAGFSQAYLRHLVRSFDFESYVKQAQTATAVPHISPTDIREYRIPVPPRSEQRRIASVLDAWDQALEQTERLILAKRRRKTAWVQKLFGNLPKRPLLEAADVWFSGVDKKARVGEAAVRLCNYMDVFHNSRITSKLDFMRATASPSQIVSNSLRKHDVVFTKDSETSEEIAQPALIAEDIDDLVCGYHLAIARPRDEVGHGPFIAQAMRHPSIRWQFSRLANGVVRFGLTLDAIEQAEIFLPSLDVQERIAAVLDAEDLMIEDLSARAELFRTQKRGLMQKLLTGEWRLGEKFE</sequence>
<keyword evidence="5" id="KW-0540">Nuclease</keyword>
<dbReference type="SUPFAM" id="SSF116734">
    <property type="entry name" value="DNA methylase specificity domain"/>
    <property type="match status" value="2"/>
</dbReference>
<dbReference type="GO" id="GO:0004519">
    <property type="term" value="F:endonuclease activity"/>
    <property type="evidence" value="ECO:0007669"/>
    <property type="project" value="UniProtKB-KW"/>
</dbReference>
<comment type="caution">
    <text evidence="5">The sequence shown here is derived from an EMBL/GenBank/DDBJ whole genome shotgun (WGS) entry which is preliminary data.</text>
</comment>
<keyword evidence="5" id="KW-0255">Endonuclease</keyword>
<name>A0ABV7UNX7_9HYPH</name>
<dbReference type="PANTHER" id="PTHR30408">
    <property type="entry name" value="TYPE-1 RESTRICTION ENZYME ECOKI SPECIFICITY PROTEIN"/>
    <property type="match status" value="1"/>
</dbReference>
<proteinExistence type="inferred from homology"/>
<gene>
    <name evidence="5" type="ORF">ACFONL_22915</name>
</gene>
<comment type="similarity">
    <text evidence="1">Belongs to the type-I restriction system S methylase family.</text>
</comment>
<dbReference type="RefSeq" id="WP_191321085.1">
    <property type="nucleotide sequence ID" value="NZ_BNCG01000040.1"/>
</dbReference>
<accession>A0ABV7UNX7</accession>
<dbReference type="InterPro" id="IPR052021">
    <property type="entry name" value="Type-I_RS_S_subunit"/>
</dbReference>
<evidence type="ECO:0000259" key="4">
    <source>
        <dbReference type="Pfam" id="PF01420"/>
    </source>
</evidence>
<keyword evidence="6" id="KW-1185">Reference proteome</keyword>
<dbReference type="InterPro" id="IPR000055">
    <property type="entry name" value="Restrct_endonuc_typeI_TRD"/>
</dbReference>
<dbReference type="Pfam" id="PF01420">
    <property type="entry name" value="Methylase_S"/>
    <property type="match status" value="1"/>
</dbReference>
<dbReference type="PANTHER" id="PTHR30408:SF12">
    <property type="entry name" value="TYPE I RESTRICTION ENZYME MJAVIII SPECIFICITY SUBUNIT"/>
    <property type="match status" value="1"/>
</dbReference>
<keyword evidence="3" id="KW-0238">DNA-binding</keyword>
<evidence type="ECO:0000313" key="5">
    <source>
        <dbReference type="EMBL" id="MFC3640190.1"/>
    </source>
</evidence>
<evidence type="ECO:0000256" key="3">
    <source>
        <dbReference type="ARBA" id="ARBA00023125"/>
    </source>
</evidence>
<dbReference type="EC" id="3.1.21.-" evidence="5"/>
<dbReference type="GO" id="GO:0016787">
    <property type="term" value="F:hydrolase activity"/>
    <property type="evidence" value="ECO:0007669"/>
    <property type="project" value="UniProtKB-KW"/>
</dbReference>
<feature type="domain" description="Type I restriction modification DNA specificity" evidence="4">
    <location>
        <begin position="97"/>
        <end position="179"/>
    </location>
</feature>
<dbReference type="Proteomes" id="UP001595704">
    <property type="component" value="Unassembled WGS sequence"/>
</dbReference>
<keyword evidence="5" id="KW-0378">Hydrolase</keyword>
<protein>
    <submittedName>
        <fullName evidence="5">Restriction endonuclease subunit S</fullName>
        <ecNumber evidence="5">3.1.21.-</ecNumber>
    </submittedName>
</protein>
<reference evidence="6" key="1">
    <citation type="journal article" date="2019" name="Int. J. Syst. Evol. Microbiol.">
        <title>The Global Catalogue of Microorganisms (GCM) 10K type strain sequencing project: providing services to taxonomists for standard genome sequencing and annotation.</title>
        <authorList>
            <consortium name="The Broad Institute Genomics Platform"/>
            <consortium name="The Broad Institute Genome Sequencing Center for Infectious Disease"/>
            <person name="Wu L."/>
            <person name="Ma J."/>
        </authorList>
    </citation>
    <scope>NUCLEOTIDE SEQUENCE [LARGE SCALE GENOMIC DNA]</scope>
    <source>
        <strain evidence="6">KCTC 42282</strain>
    </source>
</reference>
<evidence type="ECO:0000256" key="1">
    <source>
        <dbReference type="ARBA" id="ARBA00010923"/>
    </source>
</evidence>
<organism evidence="5 6">
    <name type="scientific">Camelimonas fluminis</name>
    <dbReference type="NCBI Taxonomy" id="1576911"/>
    <lineage>
        <taxon>Bacteria</taxon>
        <taxon>Pseudomonadati</taxon>
        <taxon>Pseudomonadota</taxon>
        <taxon>Alphaproteobacteria</taxon>
        <taxon>Hyphomicrobiales</taxon>
        <taxon>Chelatococcaceae</taxon>
        <taxon>Camelimonas</taxon>
    </lineage>
</organism>
<dbReference type="EMBL" id="JBHRYC010000125">
    <property type="protein sequence ID" value="MFC3640190.1"/>
    <property type="molecule type" value="Genomic_DNA"/>
</dbReference>
<evidence type="ECO:0000313" key="6">
    <source>
        <dbReference type="Proteomes" id="UP001595704"/>
    </source>
</evidence>
<dbReference type="InterPro" id="IPR044946">
    <property type="entry name" value="Restrct_endonuc_typeI_TRD_sf"/>
</dbReference>